<dbReference type="Proteomes" id="UP000070539">
    <property type="component" value="Unassembled WGS sequence"/>
</dbReference>
<keyword evidence="1 4" id="KW-0808">Transferase</keyword>
<dbReference type="InterPro" id="IPR050680">
    <property type="entry name" value="YpeA/RimI_acetyltransf"/>
</dbReference>
<evidence type="ECO:0000313" key="4">
    <source>
        <dbReference type="EMBL" id="KXL53427.1"/>
    </source>
</evidence>
<accession>A0A136WG37</accession>
<organism evidence="4 5">
    <name type="scientific">Anaerotignum neopropionicum</name>
    <dbReference type="NCBI Taxonomy" id="36847"/>
    <lineage>
        <taxon>Bacteria</taxon>
        <taxon>Bacillati</taxon>
        <taxon>Bacillota</taxon>
        <taxon>Clostridia</taxon>
        <taxon>Lachnospirales</taxon>
        <taxon>Anaerotignaceae</taxon>
        <taxon>Anaerotignum</taxon>
    </lineage>
</organism>
<dbReference type="SUPFAM" id="SSF55729">
    <property type="entry name" value="Acyl-CoA N-acyltransferases (Nat)"/>
    <property type="match status" value="1"/>
</dbReference>
<gene>
    <name evidence="4" type="primary">mshD_1</name>
    <name evidence="4" type="ORF">CLNEO_13980</name>
</gene>
<dbReference type="PROSITE" id="PS51186">
    <property type="entry name" value="GNAT"/>
    <property type="match status" value="1"/>
</dbReference>
<protein>
    <submittedName>
        <fullName evidence="4">Mycothiol acetyltransferase</fullName>
        <ecNumber evidence="4">2.3.1.189</ecNumber>
    </submittedName>
</protein>
<reference evidence="4 5" key="1">
    <citation type="submission" date="2016-01" db="EMBL/GenBank/DDBJ databases">
        <title>Genome sequence of Clostridium neopropionicum X4, DSM-3847.</title>
        <authorList>
            <person name="Poehlein A."/>
            <person name="Beck M.H."/>
            <person name="Bengelsdorf F.R."/>
            <person name="Daniel R."/>
            <person name="Duerre P."/>
        </authorList>
    </citation>
    <scope>NUCLEOTIDE SEQUENCE [LARGE SCALE GENOMIC DNA]</scope>
    <source>
        <strain evidence="4 5">DSM-3847</strain>
    </source>
</reference>
<dbReference type="RefSeq" id="WP_066086498.1">
    <property type="nucleotide sequence ID" value="NZ_LRVM01000003.1"/>
</dbReference>
<evidence type="ECO:0000256" key="2">
    <source>
        <dbReference type="ARBA" id="ARBA00023315"/>
    </source>
</evidence>
<feature type="domain" description="N-acetyltransferase" evidence="3">
    <location>
        <begin position="129"/>
        <end position="263"/>
    </location>
</feature>
<evidence type="ECO:0000313" key="5">
    <source>
        <dbReference type="Proteomes" id="UP000070539"/>
    </source>
</evidence>
<comment type="caution">
    <text evidence="4">The sequence shown here is derived from an EMBL/GenBank/DDBJ whole genome shotgun (WGS) entry which is preliminary data.</text>
</comment>
<dbReference type="Pfam" id="PF00583">
    <property type="entry name" value="Acetyltransf_1"/>
    <property type="match status" value="1"/>
</dbReference>
<dbReference type="PANTHER" id="PTHR43420">
    <property type="entry name" value="ACETYLTRANSFERASE"/>
    <property type="match status" value="1"/>
</dbReference>
<dbReference type="Gene3D" id="3.40.630.30">
    <property type="match status" value="1"/>
</dbReference>
<evidence type="ECO:0000259" key="3">
    <source>
        <dbReference type="PROSITE" id="PS51186"/>
    </source>
</evidence>
<name>A0A136WG37_9FIRM</name>
<evidence type="ECO:0000256" key="1">
    <source>
        <dbReference type="ARBA" id="ARBA00022679"/>
    </source>
</evidence>
<dbReference type="InterPro" id="IPR016181">
    <property type="entry name" value="Acyl_CoA_acyltransferase"/>
</dbReference>
<dbReference type="EC" id="2.3.1.189" evidence="4"/>
<proteinExistence type="predicted"/>
<dbReference type="EMBL" id="LRVM01000003">
    <property type="protein sequence ID" value="KXL53427.1"/>
    <property type="molecule type" value="Genomic_DNA"/>
</dbReference>
<dbReference type="InterPro" id="IPR000182">
    <property type="entry name" value="GNAT_dom"/>
</dbReference>
<dbReference type="STRING" id="36847.CLNEO_13980"/>
<keyword evidence="2 4" id="KW-0012">Acyltransferase</keyword>
<dbReference type="GO" id="GO:0035447">
    <property type="term" value="F:mycothiol synthase activity"/>
    <property type="evidence" value="ECO:0007669"/>
    <property type="project" value="UniProtKB-EC"/>
</dbReference>
<dbReference type="AlphaFoldDB" id="A0A136WG37"/>
<dbReference type="OrthoDB" id="9795206at2"/>
<sequence length="263" mass="30762">MLKKMIDGQAFWREIAKRLSNGESTNFFFSQEDALLMVQRDKIYRLDFDGGVYFFVKEETFYQLYYFLEKEKSPEVLPALAEPIILEEVLLAAKERIPSEDNWKKAGLKPYLERKRMYLTTKNVSFEERKITFASEKMLDDIFYLMHESFEPFSSALPTKESLLTDILNQKVLVSLQNQELLGFLHFGNMKQGSMLWHIAVMPQARGLGVGNRLVKDWIFAQRDVAKKFLLWVRTDNPPALRMYEKFGFLPDGRVAPVMIKTT</sequence>
<dbReference type="CDD" id="cd04301">
    <property type="entry name" value="NAT_SF"/>
    <property type="match status" value="1"/>
</dbReference>
<keyword evidence="5" id="KW-1185">Reference proteome</keyword>